<dbReference type="EMBL" id="JBHSRD010000002">
    <property type="protein sequence ID" value="MFC6005744.1"/>
    <property type="molecule type" value="Genomic_DNA"/>
</dbReference>
<accession>A0ABW1J909</accession>
<reference evidence="3" key="1">
    <citation type="journal article" date="2019" name="Int. J. Syst. Evol. Microbiol.">
        <title>The Global Catalogue of Microorganisms (GCM) 10K type strain sequencing project: providing services to taxonomists for standard genome sequencing and annotation.</title>
        <authorList>
            <consortium name="The Broad Institute Genomics Platform"/>
            <consortium name="The Broad Institute Genome Sequencing Center for Infectious Disease"/>
            <person name="Wu L."/>
            <person name="Ma J."/>
        </authorList>
    </citation>
    <scope>NUCLEOTIDE SEQUENCE [LARGE SCALE GENOMIC DNA]</scope>
    <source>
        <strain evidence="3">KACC 14249</strain>
    </source>
</reference>
<feature type="domain" description="YdhG-like" evidence="1">
    <location>
        <begin position="24"/>
        <end position="119"/>
    </location>
</feature>
<comment type="caution">
    <text evidence="2">The sequence shown here is derived from an EMBL/GenBank/DDBJ whole genome shotgun (WGS) entry which is preliminary data.</text>
</comment>
<dbReference type="Gene3D" id="3.90.1150.200">
    <property type="match status" value="1"/>
</dbReference>
<sequence>MSAIDPGRLDPRVGAYIEPLPRWQQDICRRVRELALAADPEVIETVKRRVQPYYVLDGNVCALLAARGWVNVFIYNGALVDDPTGLITGGRRNVSGRTIAVHEGDVLDEPALTAILRQVIANNRAGRKVRPTGGARREVAVSAQLATDLAEAGLAEAFDERPYYQRHYWVESITSAKRVETRQRRLDVMLEHLRTGSAP</sequence>
<evidence type="ECO:0000313" key="2">
    <source>
        <dbReference type="EMBL" id="MFC6005744.1"/>
    </source>
</evidence>
<organism evidence="2 3">
    <name type="scientific">Angustibacter luteus</name>
    <dbReference type="NCBI Taxonomy" id="658456"/>
    <lineage>
        <taxon>Bacteria</taxon>
        <taxon>Bacillati</taxon>
        <taxon>Actinomycetota</taxon>
        <taxon>Actinomycetes</taxon>
        <taxon>Kineosporiales</taxon>
        <taxon>Kineosporiaceae</taxon>
    </lineage>
</organism>
<dbReference type="Proteomes" id="UP001596189">
    <property type="component" value="Unassembled WGS sequence"/>
</dbReference>
<dbReference type="Pfam" id="PF08818">
    <property type="entry name" value="DUF1801"/>
    <property type="match status" value="1"/>
</dbReference>
<gene>
    <name evidence="2" type="ORF">ACFQDO_01250</name>
</gene>
<dbReference type="SUPFAM" id="SSF159888">
    <property type="entry name" value="YdhG-like"/>
    <property type="match status" value="1"/>
</dbReference>
<proteinExistence type="predicted"/>
<protein>
    <submittedName>
        <fullName evidence="2">DUF1801 domain-containing protein</fullName>
    </submittedName>
</protein>
<dbReference type="Pfam" id="PF13376">
    <property type="entry name" value="OmdA"/>
    <property type="match status" value="1"/>
</dbReference>
<dbReference type="RefSeq" id="WP_345716622.1">
    <property type="nucleotide sequence ID" value="NZ_BAABFP010000005.1"/>
</dbReference>
<dbReference type="InterPro" id="IPR014922">
    <property type="entry name" value="YdhG-like"/>
</dbReference>
<name>A0ABW1J909_9ACTN</name>
<evidence type="ECO:0000259" key="1">
    <source>
        <dbReference type="Pfam" id="PF08818"/>
    </source>
</evidence>
<evidence type="ECO:0000313" key="3">
    <source>
        <dbReference type="Proteomes" id="UP001596189"/>
    </source>
</evidence>
<keyword evidence="3" id="KW-1185">Reference proteome</keyword>